<protein>
    <recommendedName>
        <fullName evidence="4">GTD-binding domain-containing protein</fullName>
    </recommendedName>
</protein>
<evidence type="ECO:0000313" key="2">
    <source>
        <dbReference type="Proteomes" id="UP000813463"/>
    </source>
</evidence>
<evidence type="ECO:0000256" key="1">
    <source>
        <dbReference type="SAM" id="Coils"/>
    </source>
</evidence>
<gene>
    <name evidence="3" type="primary">LOC110781405</name>
</gene>
<accession>A0ABM3R8A9</accession>
<organism evidence="2 3">
    <name type="scientific">Spinacia oleracea</name>
    <name type="common">Spinach</name>
    <dbReference type="NCBI Taxonomy" id="3562"/>
    <lineage>
        <taxon>Eukaryota</taxon>
        <taxon>Viridiplantae</taxon>
        <taxon>Streptophyta</taxon>
        <taxon>Embryophyta</taxon>
        <taxon>Tracheophyta</taxon>
        <taxon>Spermatophyta</taxon>
        <taxon>Magnoliopsida</taxon>
        <taxon>eudicotyledons</taxon>
        <taxon>Gunneridae</taxon>
        <taxon>Pentapetalae</taxon>
        <taxon>Caryophyllales</taxon>
        <taxon>Chenopodiaceae</taxon>
        <taxon>Chenopodioideae</taxon>
        <taxon>Anserineae</taxon>
        <taxon>Spinacia</taxon>
    </lineage>
</organism>
<dbReference type="GeneID" id="110781405"/>
<dbReference type="RefSeq" id="XP_056691872.1">
    <property type="nucleotide sequence ID" value="XM_056835894.1"/>
</dbReference>
<evidence type="ECO:0000313" key="3">
    <source>
        <dbReference type="RefSeq" id="XP_056691872.1"/>
    </source>
</evidence>
<feature type="coiled-coil region" evidence="1">
    <location>
        <begin position="86"/>
        <end position="113"/>
    </location>
</feature>
<keyword evidence="1" id="KW-0175">Coiled coil</keyword>
<reference evidence="3" key="2">
    <citation type="submission" date="2025-08" db="UniProtKB">
        <authorList>
            <consortium name="RefSeq"/>
        </authorList>
    </citation>
    <scope>IDENTIFICATION</scope>
    <source>
        <tissue evidence="3">Leaf</tissue>
    </source>
</reference>
<proteinExistence type="predicted"/>
<reference evidence="2" key="1">
    <citation type="journal article" date="2021" name="Nat. Commun.">
        <title>Genomic analyses provide insights into spinach domestication and the genetic basis of agronomic traits.</title>
        <authorList>
            <person name="Cai X."/>
            <person name="Sun X."/>
            <person name="Xu C."/>
            <person name="Sun H."/>
            <person name="Wang X."/>
            <person name="Ge C."/>
            <person name="Zhang Z."/>
            <person name="Wang Q."/>
            <person name="Fei Z."/>
            <person name="Jiao C."/>
            <person name="Wang Q."/>
        </authorList>
    </citation>
    <scope>NUCLEOTIDE SEQUENCE [LARGE SCALE GENOMIC DNA]</scope>
    <source>
        <strain evidence="2">cv. Varoflay</strain>
    </source>
</reference>
<evidence type="ECO:0008006" key="4">
    <source>
        <dbReference type="Google" id="ProtNLM"/>
    </source>
</evidence>
<keyword evidence="2" id="KW-1185">Reference proteome</keyword>
<name>A0ABM3R8A9_SPIOL</name>
<sequence>MATVYDMDGVTSRGSGQLQAYSIKVQNSLAFVSQEGITDHLSILVLHINPAVESSGGSVACTPEEARAEAESLLKLEEDEFLKSIAIIIEAKMKEIQDKIDRFEEKDLQLEREWHQLRQMQHQLHLDKLTLLFHKTSAPKSVENFQMEMSEQNFLHLVSSTIMCSCDVLTRLLYFLLLACFYKHENSMKILMICFLFITKNSYRFPYFLFKIYENRMTILRMSKLSTFPKERRKKKVKEIITDKVKDKGTYMSIEMSLMKIMDLMMKIKIFPTSGKR</sequence>
<dbReference type="Proteomes" id="UP000813463">
    <property type="component" value="Chromosome 2"/>
</dbReference>